<dbReference type="EMBL" id="KZ819190">
    <property type="protein sequence ID" value="PWZ01541.1"/>
    <property type="molecule type" value="Genomic_DNA"/>
</dbReference>
<sequence length="215" mass="23478">MTETLHPMDTCNGAGQTMITVADMTPNDVHNIDMYPSSAVAECHRPGSTQPSIQRPPFAVHASVMERITEQQSHLNQNQSQVPAQAQAQDPCQKQEGPQVQLPDIVMGNSTAVGGDEATGPVAAAARDESIRTVQKMVVQRQQQDDTHAHRAVPDTLLPKQTTAPPVVGRQHQHQQQQQQLQASKHNPRPQKEDGNAKHEGSKDAEQAAPVRKIR</sequence>
<protein>
    <submittedName>
        <fullName evidence="2">Uncharacterized protein</fullName>
    </submittedName>
</protein>
<feature type="compositionally biased region" description="Basic and acidic residues" evidence="1">
    <location>
        <begin position="190"/>
        <end position="206"/>
    </location>
</feature>
<feature type="compositionally biased region" description="Basic and acidic residues" evidence="1">
    <location>
        <begin position="143"/>
        <end position="153"/>
    </location>
</feature>
<proteinExistence type="predicted"/>
<feature type="region of interest" description="Disordered" evidence="1">
    <location>
        <begin position="136"/>
        <end position="215"/>
    </location>
</feature>
<evidence type="ECO:0000256" key="1">
    <source>
        <dbReference type="SAM" id="MobiDB-lite"/>
    </source>
</evidence>
<dbReference type="InParanoid" id="A0A317XW54"/>
<gene>
    <name evidence="2" type="ORF">BCV70DRAFT_76351</name>
</gene>
<organism evidence="2 3">
    <name type="scientific">Testicularia cyperi</name>
    <dbReference type="NCBI Taxonomy" id="1882483"/>
    <lineage>
        <taxon>Eukaryota</taxon>
        <taxon>Fungi</taxon>
        <taxon>Dikarya</taxon>
        <taxon>Basidiomycota</taxon>
        <taxon>Ustilaginomycotina</taxon>
        <taxon>Ustilaginomycetes</taxon>
        <taxon>Ustilaginales</taxon>
        <taxon>Anthracoideaceae</taxon>
        <taxon>Testicularia</taxon>
    </lineage>
</organism>
<dbReference type="Proteomes" id="UP000246740">
    <property type="component" value="Unassembled WGS sequence"/>
</dbReference>
<evidence type="ECO:0000313" key="3">
    <source>
        <dbReference type="Proteomes" id="UP000246740"/>
    </source>
</evidence>
<name>A0A317XW54_9BASI</name>
<evidence type="ECO:0000313" key="2">
    <source>
        <dbReference type="EMBL" id="PWZ01541.1"/>
    </source>
</evidence>
<feature type="region of interest" description="Disordered" evidence="1">
    <location>
        <begin position="71"/>
        <end position="98"/>
    </location>
</feature>
<dbReference type="OrthoDB" id="2556703at2759"/>
<accession>A0A317XW54</accession>
<dbReference type="AlphaFoldDB" id="A0A317XW54"/>
<reference evidence="2 3" key="1">
    <citation type="journal article" date="2018" name="Mol. Biol. Evol.">
        <title>Broad Genomic Sampling Reveals a Smut Pathogenic Ancestry of the Fungal Clade Ustilaginomycotina.</title>
        <authorList>
            <person name="Kijpornyongpan T."/>
            <person name="Mondo S.J."/>
            <person name="Barry K."/>
            <person name="Sandor L."/>
            <person name="Lee J."/>
            <person name="Lipzen A."/>
            <person name="Pangilinan J."/>
            <person name="LaButti K."/>
            <person name="Hainaut M."/>
            <person name="Henrissat B."/>
            <person name="Grigoriev I.V."/>
            <person name="Spatafora J.W."/>
            <person name="Aime M.C."/>
        </authorList>
    </citation>
    <scope>NUCLEOTIDE SEQUENCE [LARGE SCALE GENOMIC DNA]</scope>
    <source>
        <strain evidence="2 3">MCA 3645</strain>
    </source>
</reference>
<keyword evidence="3" id="KW-1185">Reference proteome</keyword>